<feature type="region of interest" description="Disordered" evidence="1">
    <location>
        <begin position="1"/>
        <end position="23"/>
    </location>
</feature>
<protein>
    <submittedName>
        <fullName evidence="2">Uncharacterized protein</fullName>
    </submittedName>
</protein>
<feature type="region of interest" description="Disordered" evidence="1">
    <location>
        <begin position="87"/>
        <end position="127"/>
    </location>
</feature>
<evidence type="ECO:0000313" key="2">
    <source>
        <dbReference type="EMBL" id="KAJ8337503.1"/>
    </source>
</evidence>
<feature type="compositionally biased region" description="Polar residues" evidence="1">
    <location>
        <begin position="1"/>
        <end position="20"/>
    </location>
</feature>
<dbReference type="AlphaFoldDB" id="A0A9Q1EEV3"/>
<organism evidence="2 3">
    <name type="scientific">Synaphobranchus kaupii</name>
    <name type="common">Kaup's arrowtooth eel</name>
    <dbReference type="NCBI Taxonomy" id="118154"/>
    <lineage>
        <taxon>Eukaryota</taxon>
        <taxon>Metazoa</taxon>
        <taxon>Chordata</taxon>
        <taxon>Craniata</taxon>
        <taxon>Vertebrata</taxon>
        <taxon>Euteleostomi</taxon>
        <taxon>Actinopterygii</taxon>
        <taxon>Neopterygii</taxon>
        <taxon>Teleostei</taxon>
        <taxon>Anguilliformes</taxon>
        <taxon>Synaphobranchidae</taxon>
        <taxon>Synaphobranchus</taxon>
    </lineage>
</organism>
<evidence type="ECO:0000256" key="1">
    <source>
        <dbReference type="SAM" id="MobiDB-lite"/>
    </source>
</evidence>
<accession>A0A9Q1EEV3</accession>
<comment type="caution">
    <text evidence="2">The sequence shown here is derived from an EMBL/GenBank/DDBJ whole genome shotgun (WGS) entry which is preliminary data.</text>
</comment>
<dbReference type="EMBL" id="JAINUF010000018">
    <property type="protein sequence ID" value="KAJ8337503.1"/>
    <property type="molecule type" value="Genomic_DNA"/>
</dbReference>
<sequence>MPLSPMSPSQPAAPGLTSSTRPHRALSLALARPLSLPQCSSELPVQVLNGRKVALTRAWLGKVEFSGPRDLPWICPAVGCGDKRLRAAKIPADPSDVPAKGDRDGKNKRSGSQGRRGTSLPIPNASA</sequence>
<keyword evidence="3" id="KW-1185">Reference proteome</keyword>
<evidence type="ECO:0000313" key="3">
    <source>
        <dbReference type="Proteomes" id="UP001152622"/>
    </source>
</evidence>
<dbReference type="Proteomes" id="UP001152622">
    <property type="component" value="Chromosome 18"/>
</dbReference>
<gene>
    <name evidence="2" type="ORF">SKAU_G00364690</name>
</gene>
<proteinExistence type="predicted"/>
<name>A0A9Q1EEV3_SYNKA</name>
<reference evidence="2" key="1">
    <citation type="journal article" date="2023" name="Science">
        <title>Genome structures resolve the early diversification of teleost fishes.</title>
        <authorList>
            <person name="Parey E."/>
            <person name="Louis A."/>
            <person name="Montfort J."/>
            <person name="Bouchez O."/>
            <person name="Roques C."/>
            <person name="Iampietro C."/>
            <person name="Lluch J."/>
            <person name="Castinel A."/>
            <person name="Donnadieu C."/>
            <person name="Desvignes T."/>
            <person name="Floi Bucao C."/>
            <person name="Jouanno E."/>
            <person name="Wen M."/>
            <person name="Mejri S."/>
            <person name="Dirks R."/>
            <person name="Jansen H."/>
            <person name="Henkel C."/>
            <person name="Chen W.J."/>
            <person name="Zahm M."/>
            <person name="Cabau C."/>
            <person name="Klopp C."/>
            <person name="Thompson A.W."/>
            <person name="Robinson-Rechavi M."/>
            <person name="Braasch I."/>
            <person name="Lecointre G."/>
            <person name="Bobe J."/>
            <person name="Postlethwait J.H."/>
            <person name="Berthelot C."/>
            <person name="Roest Crollius H."/>
            <person name="Guiguen Y."/>
        </authorList>
    </citation>
    <scope>NUCLEOTIDE SEQUENCE</scope>
    <source>
        <strain evidence="2">WJC10195</strain>
    </source>
</reference>